<feature type="region of interest" description="Disordered" evidence="1">
    <location>
        <begin position="1"/>
        <end position="33"/>
    </location>
</feature>
<reference evidence="2 3" key="3">
    <citation type="journal article" date="2015" name="Genome Announc.">
        <title>Draft Genome Sequence of the Archiascomycetous Yeast Saitoella complicata.</title>
        <authorList>
            <person name="Yamauchi K."/>
            <person name="Kondo S."/>
            <person name="Hamamoto M."/>
            <person name="Takahashi Y."/>
            <person name="Ogura Y."/>
            <person name="Hayashi T."/>
            <person name="Nishida H."/>
        </authorList>
    </citation>
    <scope>NUCLEOTIDE SEQUENCE [LARGE SCALE GENOMIC DNA]</scope>
    <source>
        <strain evidence="2 3">NRRL Y-17804</strain>
    </source>
</reference>
<comment type="caution">
    <text evidence="2">The sequence shown here is derived from an EMBL/GenBank/DDBJ whole genome shotgun (WGS) entry which is preliminary data.</text>
</comment>
<reference evidence="2 3" key="1">
    <citation type="journal article" date="2011" name="J. Gen. Appl. Microbiol.">
        <title>Draft genome sequencing of the enigmatic yeast Saitoella complicata.</title>
        <authorList>
            <person name="Nishida H."/>
            <person name="Hamamoto M."/>
            <person name="Sugiyama J."/>
        </authorList>
    </citation>
    <scope>NUCLEOTIDE SEQUENCE [LARGE SCALE GENOMIC DNA]</scope>
    <source>
        <strain evidence="2 3">NRRL Y-17804</strain>
    </source>
</reference>
<gene>
    <name evidence="2" type="ORF">G7K_6181-t1</name>
</gene>
<dbReference type="Proteomes" id="UP000033140">
    <property type="component" value="Unassembled WGS sequence"/>
</dbReference>
<keyword evidence="3" id="KW-1185">Reference proteome</keyword>
<organism evidence="2 3">
    <name type="scientific">Saitoella complicata (strain BCRC 22490 / CBS 7301 / JCM 7358 / NBRC 10748 / NRRL Y-17804)</name>
    <dbReference type="NCBI Taxonomy" id="698492"/>
    <lineage>
        <taxon>Eukaryota</taxon>
        <taxon>Fungi</taxon>
        <taxon>Dikarya</taxon>
        <taxon>Ascomycota</taxon>
        <taxon>Taphrinomycotina</taxon>
        <taxon>Taphrinomycotina incertae sedis</taxon>
        <taxon>Saitoella</taxon>
    </lineage>
</organism>
<sequence>MYLASRPPQQSRRDPAGQPPTRPHRRAHSWRPIRSARGLLESPSLGRAPPRIITNTAPSSAIVYNTARPARSSAPPSIAKRHLFNSSAQLPTNSTLLLFQTVIFNMRFSAGIIAATLSAGLVSATPAMYRRQYVNATVDASANNADTVVVVPVAAQASLASVNTTDAALNATVASNSSAADAGAAVAAAAAAASDFASGSFASVSSTMTTTITITIDEWPVETSTAAADVAAASAAAPSWIEATATTTETAVCHSAPTVTYNQIVTDPAQTITVATTEYAVASSVVDGTTSYYVQTSVAAAGVAYSDVIRARKTITITEYVDNTAVATNTVEVQNVYAVSTGTQEVTTTLAVPSLATPTTMVLGASTYTVSTATTIVYVTSTAAVSTVTSTITSTVTASSTGSGAGAVLPTGLGASNGTATVAPASSAASNATVAATSAVAANATMASNNSASSAEEFSLVVPELQRLYVAANNGLLVASNDTDALVFTLNADGELVATSGDVVYFAGEAGALMIGSTVSAVAKRDVITTKTYTPEGKYLTLAVDAVEYIFGTEFVSELHSLFAGSFLPGLDEIEFEIVAPFSKAANGTASATSAISSASAVVASTASATSAATAGPTAGSAASSAPAATSIVAPFGNSTIPAVRRRW</sequence>
<dbReference type="AlphaFoldDB" id="A0A0E9NRP5"/>
<evidence type="ECO:0000313" key="2">
    <source>
        <dbReference type="EMBL" id="GAO52095.1"/>
    </source>
</evidence>
<name>A0A0E9NRP5_SAICN</name>
<reference evidence="2 3" key="2">
    <citation type="journal article" date="2014" name="J. Gen. Appl. Microbiol.">
        <title>The early diverging ascomycetous budding yeast Saitoella complicata has three histone deacetylases belonging to the Clr6, Hos2, and Rpd3 lineages.</title>
        <authorList>
            <person name="Nishida H."/>
            <person name="Matsumoto T."/>
            <person name="Kondo S."/>
            <person name="Hamamoto M."/>
            <person name="Yoshikawa H."/>
        </authorList>
    </citation>
    <scope>NUCLEOTIDE SEQUENCE [LARGE SCALE GENOMIC DNA]</scope>
    <source>
        <strain evidence="2 3">NRRL Y-17804</strain>
    </source>
</reference>
<evidence type="ECO:0000256" key="1">
    <source>
        <dbReference type="SAM" id="MobiDB-lite"/>
    </source>
</evidence>
<protein>
    <submittedName>
        <fullName evidence="2">Uncharacterized protein</fullName>
    </submittedName>
</protein>
<proteinExistence type="predicted"/>
<evidence type="ECO:0000313" key="3">
    <source>
        <dbReference type="Proteomes" id="UP000033140"/>
    </source>
</evidence>
<feature type="compositionally biased region" description="Basic residues" evidence="1">
    <location>
        <begin position="22"/>
        <end position="31"/>
    </location>
</feature>
<accession>A0A0E9NRP5</accession>
<dbReference type="EMBL" id="BACD03000059">
    <property type="protein sequence ID" value="GAO52095.1"/>
    <property type="molecule type" value="Genomic_DNA"/>
</dbReference>